<keyword evidence="1" id="KW-1133">Transmembrane helix</keyword>
<feature type="transmembrane region" description="Helical" evidence="1">
    <location>
        <begin position="208"/>
        <end position="227"/>
    </location>
</feature>
<accession>A0ABZ0SJD3</accession>
<feature type="transmembrane region" description="Helical" evidence="1">
    <location>
        <begin position="73"/>
        <end position="93"/>
    </location>
</feature>
<feature type="transmembrane region" description="Helical" evidence="1">
    <location>
        <begin position="154"/>
        <end position="176"/>
    </location>
</feature>
<reference evidence="2 3" key="1">
    <citation type="submission" date="2023-11" db="EMBL/GenBank/DDBJ databases">
        <title>Genome sequence of Microbacterium rhizosphaerae KACC 19337.</title>
        <authorList>
            <person name="Choi H."/>
            <person name="Kim S."/>
            <person name="Kim Y."/>
            <person name="Kwon S.-W."/>
            <person name="Heo J."/>
        </authorList>
    </citation>
    <scope>NUCLEOTIDE SEQUENCE [LARGE SCALE GENOMIC DNA]</scope>
    <source>
        <strain evidence="2 3">KACC 19337</strain>
    </source>
</reference>
<protein>
    <submittedName>
        <fullName evidence="2">DUF4386 family protein</fullName>
    </submittedName>
</protein>
<evidence type="ECO:0000313" key="2">
    <source>
        <dbReference type="EMBL" id="WPR88723.1"/>
    </source>
</evidence>
<organism evidence="2 3">
    <name type="scientific">Microbacterium rhizosphaerae</name>
    <dbReference type="NCBI Taxonomy" id="1678237"/>
    <lineage>
        <taxon>Bacteria</taxon>
        <taxon>Bacillati</taxon>
        <taxon>Actinomycetota</taxon>
        <taxon>Actinomycetes</taxon>
        <taxon>Micrococcales</taxon>
        <taxon>Microbacteriaceae</taxon>
        <taxon>Microbacterium</taxon>
    </lineage>
</organism>
<keyword evidence="1" id="KW-0812">Transmembrane</keyword>
<name>A0ABZ0SJD3_9MICO</name>
<evidence type="ECO:0000256" key="1">
    <source>
        <dbReference type="SAM" id="Phobius"/>
    </source>
</evidence>
<keyword evidence="3" id="KW-1185">Reference proteome</keyword>
<feature type="transmembrane region" description="Helical" evidence="1">
    <location>
        <begin position="21"/>
        <end position="47"/>
    </location>
</feature>
<gene>
    <name evidence="2" type="ORF">SM116_13220</name>
</gene>
<feature type="transmembrane region" description="Helical" evidence="1">
    <location>
        <begin position="100"/>
        <end position="118"/>
    </location>
</feature>
<dbReference type="EMBL" id="CP139368">
    <property type="protein sequence ID" value="WPR88723.1"/>
    <property type="molecule type" value="Genomic_DNA"/>
</dbReference>
<keyword evidence="1" id="KW-0472">Membrane</keyword>
<dbReference type="InterPro" id="IPR025495">
    <property type="entry name" value="DUF4386"/>
</dbReference>
<dbReference type="RefSeq" id="WP_320941442.1">
    <property type="nucleotide sequence ID" value="NZ_BAABEU010000006.1"/>
</dbReference>
<dbReference type="Pfam" id="PF14329">
    <property type="entry name" value="DUF4386"/>
    <property type="match status" value="1"/>
</dbReference>
<evidence type="ECO:0000313" key="3">
    <source>
        <dbReference type="Proteomes" id="UP001323798"/>
    </source>
</evidence>
<feature type="transmembrane region" description="Helical" evidence="1">
    <location>
        <begin position="183"/>
        <end position="202"/>
    </location>
</feature>
<dbReference type="Proteomes" id="UP001323798">
    <property type="component" value="Chromosome"/>
</dbReference>
<sequence length="256" mass="27576">MDVEARERVEPSDIVDAQWRPLLRIGAVAAVFVVIMIPIQALVFILIPPPQTVVEYFDLFQRSPLLGLLDLDLLLTIDYLAMIPFYLALFVVVRRVSATSALIALVFGLFSVALFLFSREATFSMWLLSNQHASTATAAQRAALVASGQTLLTLYNGGSFGLSYILGAASTLIFSVAMVRYRVFGRLPGIVGIITGITMLVPANLGQIGVLIAMLSLIPTLVWLILLSRALLRTARGIPAPAGSTPPSTRKAAPVP</sequence>
<proteinExistence type="predicted"/>